<protein>
    <submittedName>
        <fullName evidence="1">Uncharacterized protein</fullName>
    </submittedName>
</protein>
<proteinExistence type="predicted"/>
<organism evidence="1">
    <name type="scientific">marine sediment metagenome</name>
    <dbReference type="NCBI Taxonomy" id="412755"/>
    <lineage>
        <taxon>unclassified sequences</taxon>
        <taxon>metagenomes</taxon>
        <taxon>ecological metagenomes</taxon>
    </lineage>
</organism>
<dbReference type="EMBL" id="LAZR01047586">
    <property type="protein sequence ID" value="KKK93877.1"/>
    <property type="molecule type" value="Genomic_DNA"/>
</dbReference>
<dbReference type="AlphaFoldDB" id="A0A0F8ZJB5"/>
<name>A0A0F8ZJB5_9ZZZZ</name>
<gene>
    <name evidence="1" type="ORF">LCGC14_2688500</name>
</gene>
<accession>A0A0F8ZJB5</accession>
<comment type="caution">
    <text evidence="1">The sequence shown here is derived from an EMBL/GenBank/DDBJ whole genome shotgun (WGS) entry which is preliminary data.</text>
</comment>
<reference evidence="1" key="1">
    <citation type="journal article" date="2015" name="Nature">
        <title>Complex archaea that bridge the gap between prokaryotes and eukaryotes.</title>
        <authorList>
            <person name="Spang A."/>
            <person name="Saw J.H."/>
            <person name="Jorgensen S.L."/>
            <person name="Zaremba-Niedzwiedzka K."/>
            <person name="Martijn J."/>
            <person name="Lind A.E."/>
            <person name="van Eijk R."/>
            <person name="Schleper C."/>
            <person name="Guy L."/>
            <person name="Ettema T.J."/>
        </authorList>
    </citation>
    <scope>NUCLEOTIDE SEQUENCE</scope>
</reference>
<sequence>MIKRTLLVVRLEWVERYMLRGRVHFRIHPELRRHGSLYSGGGSSGDLLLQFFGMCGEWTTVINNFHGKEENDG</sequence>
<evidence type="ECO:0000313" key="1">
    <source>
        <dbReference type="EMBL" id="KKK93877.1"/>
    </source>
</evidence>